<dbReference type="EMBL" id="AZBU02000011">
    <property type="protein sequence ID" value="TKR61856.1"/>
    <property type="molecule type" value="Genomic_DNA"/>
</dbReference>
<accession>A0A4U5LZQ2</accession>
<sequence length="99" mass="10961">MVAFRSSRFCILLVLSIVVVVDCTISRRSFQSSSESVESDPVRQWNQIQTSHIEHAFSNKKNFACPRIKDRFHTGSTADLSPEDIEAVAVMGDAISVCG</sequence>
<evidence type="ECO:0000313" key="3">
    <source>
        <dbReference type="Proteomes" id="UP000298663"/>
    </source>
</evidence>
<dbReference type="AlphaFoldDB" id="A0A4U5LZQ2"/>
<evidence type="ECO:0000313" key="2">
    <source>
        <dbReference type="EMBL" id="TKR61856.1"/>
    </source>
</evidence>
<comment type="caution">
    <text evidence="2">The sequence shown here is derived from an EMBL/GenBank/DDBJ whole genome shotgun (WGS) entry which is preliminary data.</text>
</comment>
<name>A0A4U5LZQ2_STECR</name>
<keyword evidence="3" id="KW-1185">Reference proteome</keyword>
<keyword evidence="1" id="KW-0732">Signal</keyword>
<organism evidence="2 3">
    <name type="scientific">Steinernema carpocapsae</name>
    <name type="common">Entomopathogenic nematode</name>
    <dbReference type="NCBI Taxonomy" id="34508"/>
    <lineage>
        <taxon>Eukaryota</taxon>
        <taxon>Metazoa</taxon>
        <taxon>Ecdysozoa</taxon>
        <taxon>Nematoda</taxon>
        <taxon>Chromadorea</taxon>
        <taxon>Rhabditida</taxon>
        <taxon>Tylenchina</taxon>
        <taxon>Panagrolaimomorpha</taxon>
        <taxon>Strongyloidoidea</taxon>
        <taxon>Steinernematidae</taxon>
        <taxon>Steinernema</taxon>
    </lineage>
</organism>
<reference evidence="2 3" key="1">
    <citation type="journal article" date="2015" name="Genome Biol.">
        <title>Comparative genomics of Steinernema reveals deeply conserved gene regulatory networks.</title>
        <authorList>
            <person name="Dillman A.R."/>
            <person name="Macchietto M."/>
            <person name="Porter C.F."/>
            <person name="Rogers A."/>
            <person name="Williams B."/>
            <person name="Antoshechkin I."/>
            <person name="Lee M.M."/>
            <person name="Goodwin Z."/>
            <person name="Lu X."/>
            <person name="Lewis E.E."/>
            <person name="Goodrich-Blair H."/>
            <person name="Stock S.P."/>
            <person name="Adams B.J."/>
            <person name="Sternberg P.W."/>
            <person name="Mortazavi A."/>
        </authorList>
    </citation>
    <scope>NUCLEOTIDE SEQUENCE [LARGE SCALE GENOMIC DNA]</scope>
    <source>
        <strain evidence="2 3">ALL</strain>
    </source>
</reference>
<protein>
    <recommendedName>
        <fullName evidence="4">Peptidase M12A domain-containing protein</fullName>
    </recommendedName>
</protein>
<dbReference type="STRING" id="34508.A0A4U5LZQ2"/>
<proteinExistence type="predicted"/>
<dbReference type="OrthoDB" id="5876513at2759"/>
<reference evidence="2 3" key="2">
    <citation type="journal article" date="2019" name="G3 (Bethesda)">
        <title>Hybrid Assembly of the Genome of the Entomopathogenic Nematode Steinernema carpocapsae Identifies the X-Chromosome.</title>
        <authorList>
            <person name="Serra L."/>
            <person name="Macchietto M."/>
            <person name="Macias-Munoz A."/>
            <person name="McGill C.J."/>
            <person name="Rodriguez I.M."/>
            <person name="Rodriguez B."/>
            <person name="Murad R."/>
            <person name="Mortazavi A."/>
        </authorList>
    </citation>
    <scope>NUCLEOTIDE SEQUENCE [LARGE SCALE GENOMIC DNA]</scope>
    <source>
        <strain evidence="2 3">ALL</strain>
    </source>
</reference>
<evidence type="ECO:0000256" key="1">
    <source>
        <dbReference type="SAM" id="SignalP"/>
    </source>
</evidence>
<evidence type="ECO:0008006" key="4">
    <source>
        <dbReference type="Google" id="ProtNLM"/>
    </source>
</evidence>
<feature type="signal peptide" evidence="1">
    <location>
        <begin position="1"/>
        <end position="23"/>
    </location>
</feature>
<dbReference type="Proteomes" id="UP000298663">
    <property type="component" value="Unassembled WGS sequence"/>
</dbReference>
<gene>
    <name evidence="2" type="ORF">L596_028910</name>
</gene>
<feature type="chain" id="PRO_5020575164" description="Peptidase M12A domain-containing protein" evidence="1">
    <location>
        <begin position="24"/>
        <end position="99"/>
    </location>
</feature>